<dbReference type="GO" id="GO:0051607">
    <property type="term" value="P:defense response to virus"/>
    <property type="evidence" value="ECO:0007669"/>
    <property type="project" value="UniProtKB-KW"/>
</dbReference>
<evidence type="ECO:0000313" key="8">
    <source>
        <dbReference type="Ensembl" id="ENSVURP00010008746.1"/>
    </source>
</evidence>
<keyword evidence="5" id="KW-1015">Disulfide bond</keyword>
<dbReference type="FunFam" id="1.20.1250.10:FF:000001">
    <property type="entry name" value="Interferon alpha"/>
    <property type="match status" value="1"/>
</dbReference>
<dbReference type="PRINTS" id="PR00266">
    <property type="entry name" value="INTERFERONAB"/>
</dbReference>
<dbReference type="PANTHER" id="PTHR11691:SF37">
    <property type="entry name" value="INTERFERON OMEGA-1"/>
    <property type="match status" value="1"/>
</dbReference>
<dbReference type="GO" id="GO:0005125">
    <property type="term" value="F:cytokine activity"/>
    <property type="evidence" value="ECO:0007669"/>
    <property type="project" value="UniProtKB-KW"/>
</dbReference>
<comment type="subcellular location">
    <subcellularLocation>
        <location evidence="1">Secreted</location>
    </subcellularLocation>
</comment>
<feature type="chain" id="PRO_5021501168" evidence="7">
    <location>
        <begin position="22"/>
        <end position="215"/>
    </location>
</feature>
<comment type="similarity">
    <text evidence="6">Belongs to the alpha/beta interferon family.</text>
</comment>
<dbReference type="Gene3D" id="1.20.1250.10">
    <property type="match status" value="1"/>
</dbReference>
<keyword evidence="2 6" id="KW-0202">Cytokine</keyword>
<dbReference type="OMA" id="WEIIIME"/>
<keyword evidence="7" id="KW-0732">Signal</keyword>
<dbReference type="SUPFAM" id="SSF47266">
    <property type="entry name" value="4-helical cytokines"/>
    <property type="match status" value="1"/>
</dbReference>
<evidence type="ECO:0000256" key="3">
    <source>
        <dbReference type="ARBA" id="ARBA00022525"/>
    </source>
</evidence>
<accession>A0A4X2KFH4</accession>
<dbReference type="GO" id="GO:0005126">
    <property type="term" value="F:cytokine receptor binding"/>
    <property type="evidence" value="ECO:0007669"/>
    <property type="project" value="InterPro"/>
</dbReference>
<keyword evidence="4 6" id="KW-0051">Antiviral defense</keyword>
<reference evidence="8" key="2">
    <citation type="submission" date="2025-08" db="UniProtKB">
        <authorList>
            <consortium name="Ensembl"/>
        </authorList>
    </citation>
    <scope>IDENTIFICATION</scope>
</reference>
<dbReference type="Ensembl" id="ENSVURT00010009928.1">
    <property type="protein sequence ID" value="ENSVURP00010008746.1"/>
    <property type="gene ID" value="ENSVURG00010006769.1"/>
</dbReference>
<evidence type="ECO:0000256" key="5">
    <source>
        <dbReference type="ARBA" id="ARBA00023157"/>
    </source>
</evidence>
<protein>
    <submittedName>
        <fullName evidence="8">Uncharacterized protein</fullName>
    </submittedName>
</protein>
<evidence type="ECO:0000256" key="1">
    <source>
        <dbReference type="ARBA" id="ARBA00004613"/>
    </source>
</evidence>
<evidence type="ECO:0000256" key="7">
    <source>
        <dbReference type="SAM" id="SignalP"/>
    </source>
</evidence>
<name>A0A4X2KFH4_VOMUR</name>
<dbReference type="InterPro" id="IPR009079">
    <property type="entry name" value="4_helix_cytokine-like_core"/>
</dbReference>
<feature type="signal peptide" evidence="7">
    <location>
        <begin position="1"/>
        <end position="21"/>
    </location>
</feature>
<evidence type="ECO:0000256" key="4">
    <source>
        <dbReference type="ARBA" id="ARBA00023118"/>
    </source>
</evidence>
<evidence type="ECO:0000256" key="2">
    <source>
        <dbReference type="ARBA" id="ARBA00022514"/>
    </source>
</evidence>
<dbReference type="InterPro" id="IPR000471">
    <property type="entry name" value="Interferon_alpha/beta/delta"/>
</dbReference>
<reference evidence="8" key="3">
    <citation type="submission" date="2025-09" db="UniProtKB">
        <authorList>
            <consortium name="Ensembl"/>
        </authorList>
    </citation>
    <scope>IDENTIFICATION</scope>
</reference>
<organism evidence="8 9">
    <name type="scientific">Vombatus ursinus</name>
    <name type="common">Common wombat</name>
    <dbReference type="NCBI Taxonomy" id="29139"/>
    <lineage>
        <taxon>Eukaryota</taxon>
        <taxon>Metazoa</taxon>
        <taxon>Chordata</taxon>
        <taxon>Craniata</taxon>
        <taxon>Vertebrata</taxon>
        <taxon>Euteleostomi</taxon>
        <taxon>Mammalia</taxon>
        <taxon>Metatheria</taxon>
        <taxon>Diprotodontia</taxon>
        <taxon>Vombatidae</taxon>
        <taxon>Vombatus</taxon>
    </lineage>
</organism>
<dbReference type="GO" id="GO:0005615">
    <property type="term" value="C:extracellular space"/>
    <property type="evidence" value="ECO:0007669"/>
    <property type="project" value="UniProtKB-KW"/>
</dbReference>
<dbReference type="PANTHER" id="PTHR11691">
    <property type="entry name" value="TYPE I INTERFERON"/>
    <property type="match status" value="1"/>
</dbReference>
<dbReference type="GeneTree" id="ENSGT01000000214430"/>
<dbReference type="Proteomes" id="UP000314987">
    <property type="component" value="Unassembled WGS sequence"/>
</dbReference>
<dbReference type="Pfam" id="PF00143">
    <property type="entry name" value="Interferon"/>
    <property type="match status" value="1"/>
</dbReference>
<keyword evidence="3" id="KW-0964">Secreted</keyword>
<proteinExistence type="inferred from homology"/>
<evidence type="ECO:0000256" key="6">
    <source>
        <dbReference type="RuleBase" id="RU000436"/>
    </source>
</evidence>
<reference evidence="9" key="1">
    <citation type="submission" date="2018-12" db="EMBL/GenBank/DDBJ databases">
        <authorList>
            <person name="Yazar S."/>
        </authorList>
    </citation>
    <scope>NUCLEOTIDE SEQUENCE [LARGE SCALE GENOMIC DNA]</scope>
</reference>
<dbReference type="AlphaFoldDB" id="A0A4X2KFH4"/>
<dbReference type="SMART" id="SM00076">
    <property type="entry name" value="IFabd"/>
    <property type="match status" value="1"/>
</dbReference>
<keyword evidence="9" id="KW-1185">Reference proteome</keyword>
<evidence type="ECO:0000313" key="9">
    <source>
        <dbReference type="Proteomes" id="UP000314987"/>
    </source>
</evidence>
<sequence>MTSWTFLLSVALVLLYSSILCSLGCDLSQGLQEDFSLLNQMSTFSLVPCLKDRINFNFPKEAMEGNQLQREDAKVIVHEMLQQIFTLFSQNAAPAAWNQTQVMQLLIGLDQQMEKLERCLAQNVEWEEPSLGSKNSRLALRSYFQGMSQYLEGKKYSHCAWELIRIEIRKYFLRRNELSVPQIIDCFLKTKHSFIREFFFLYQLKIFKLLYYLKT</sequence>
<dbReference type="PROSITE" id="PS00252">
    <property type="entry name" value="INTERFERON_A_B_D"/>
    <property type="match status" value="1"/>
</dbReference>